<gene>
    <name evidence="1" type="ORF">AMECASPLE_036580</name>
</gene>
<name>A0ABV0Y7I8_9TELE</name>
<dbReference type="Proteomes" id="UP001469553">
    <property type="component" value="Unassembled WGS sequence"/>
</dbReference>
<protein>
    <submittedName>
        <fullName evidence="1">Uncharacterized protein</fullName>
    </submittedName>
</protein>
<dbReference type="EMBL" id="JAHRIP010024655">
    <property type="protein sequence ID" value="MEQ2289768.1"/>
    <property type="molecule type" value="Genomic_DNA"/>
</dbReference>
<keyword evidence="2" id="KW-1185">Reference proteome</keyword>
<proteinExistence type="predicted"/>
<organism evidence="1 2">
    <name type="scientific">Ameca splendens</name>
    <dbReference type="NCBI Taxonomy" id="208324"/>
    <lineage>
        <taxon>Eukaryota</taxon>
        <taxon>Metazoa</taxon>
        <taxon>Chordata</taxon>
        <taxon>Craniata</taxon>
        <taxon>Vertebrata</taxon>
        <taxon>Euteleostomi</taxon>
        <taxon>Actinopterygii</taxon>
        <taxon>Neopterygii</taxon>
        <taxon>Teleostei</taxon>
        <taxon>Neoteleostei</taxon>
        <taxon>Acanthomorphata</taxon>
        <taxon>Ovalentaria</taxon>
        <taxon>Atherinomorphae</taxon>
        <taxon>Cyprinodontiformes</taxon>
        <taxon>Goodeidae</taxon>
        <taxon>Ameca</taxon>
    </lineage>
</organism>
<accession>A0ABV0Y7I8</accession>
<evidence type="ECO:0000313" key="2">
    <source>
        <dbReference type="Proteomes" id="UP001469553"/>
    </source>
</evidence>
<evidence type="ECO:0000313" key="1">
    <source>
        <dbReference type="EMBL" id="MEQ2289768.1"/>
    </source>
</evidence>
<sequence length="132" mass="14478">MRFCIPSKACSDHIVLYCLANLVLCDNTLGFLSSCSLYNAHTSMETIPHRSSHESLFHSYSCSSTTEQLQDCTERTKVLHSTLSASLSHCGKDLSPPKSLNHPPSVSQPQILSAPISISSWSLSNLYPLLPQ</sequence>
<reference evidence="1 2" key="1">
    <citation type="submission" date="2021-06" db="EMBL/GenBank/DDBJ databases">
        <authorList>
            <person name="Palmer J.M."/>
        </authorList>
    </citation>
    <scope>NUCLEOTIDE SEQUENCE [LARGE SCALE GENOMIC DNA]</scope>
    <source>
        <strain evidence="1 2">AS_MEX2019</strain>
        <tissue evidence="1">Muscle</tissue>
    </source>
</reference>
<comment type="caution">
    <text evidence="1">The sequence shown here is derived from an EMBL/GenBank/DDBJ whole genome shotgun (WGS) entry which is preliminary data.</text>
</comment>